<gene>
    <name evidence="1" type="ORF">IC620_16685</name>
</gene>
<comment type="caution">
    <text evidence="1">The sequence shown here is derived from an EMBL/GenBank/DDBJ whole genome shotgun (WGS) entry which is preliminary data.</text>
</comment>
<keyword evidence="2" id="KW-1185">Reference proteome</keyword>
<organism evidence="1 2">
    <name type="scientific">Polycladospora coralii</name>
    <dbReference type="NCBI Taxonomy" id="2771432"/>
    <lineage>
        <taxon>Bacteria</taxon>
        <taxon>Bacillati</taxon>
        <taxon>Bacillota</taxon>
        <taxon>Bacilli</taxon>
        <taxon>Bacillales</taxon>
        <taxon>Thermoactinomycetaceae</taxon>
        <taxon>Polycladospora</taxon>
    </lineage>
</organism>
<protein>
    <submittedName>
        <fullName evidence="1">AsnC family protein</fullName>
    </submittedName>
</protein>
<evidence type="ECO:0000313" key="1">
    <source>
        <dbReference type="EMBL" id="MBD1373979.1"/>
    </source>
</evidence>
<evidence type="ECO:0000313" key="2">
    <source>
        <dbReference type="Proteomes" id="UP000661691"/>
    </source>
</evidence>
<reference evidence="1" key="1">
    <citation type="submission" date="2020-09" db="EMBL/GenBank/DDBJ databases">
        <title>A novel bacterium of genus Hazenella, isolated from South China Sea.</title>
        <authorList>
            <person name="Huang H."/>
            <person name="Mo K."/>
            <person name="Hu Y."/>
        </authorList>
    </citation>
    <scope>NUCLEOTIDE SEQUENCE</scope>
    <source>
        <strain evidence="1">IB182357</strain>
    </source>
</reference>
<dbReference type="Proteomes" id="UP000661691">
    <property type="component" value="Unassembled WGS sequence"/>
</dbReference>
<name>A0A926RVV0_9BACL</name>
<accession>A0A926RVV0</accession>
<proteinExistence type="predicted"/>
<dbReference type="EMBL" id="JACXAH010000059">
    <property type="protein sequence ID" value="MBD1373979.1"/>
    <property type="molecule type" value="Genomic_DNA"/>
</dbReference>
<feature type="non-terminal residue" evidence="1">
    <location>
        <position position="1"/>
    </location>
</feature>
<dbReference type="AlphaFoldDB" id="A0A926RVV0"/>
<sequence>LGADTQTTDPTRVLRFPNTINQKNQVRATVDIWNNIEYELSTLYSYCTPVEKIKKSRRKKKREVVTLPPAKGLVDLYSLNTKKKDDLELLVTLRSGQMVGYRNTCLYTYCFTIALIVKEQKSTIVFARQLNEKFNEPLLIKEVQETAKSAHKDASTFFKAFSDNKYTMYGLARDLIKPEKASTIIRKLDISSEERQQMRFLIDDVIRQNRNTELVREKRREAGVKSRTEYEANERAKTQSKVDLLHEAIETNPTASIRKLAEITGFSKSVVQRLKSQL</sequence>